<proteinExistence type="predicted"/>
<keyword evidence="4" id="KW-1185">Reference proteome</keyword>
<keyword evidence="1" id="KW-1133">Transmembrane helix</keyword>
<sequence>MDARQLLQRAQPGLALNSLKYVDVATYALLLYDYGLTLDREVSLVWSSSWNATKIFFLLARYVPFVDAANAFYHNTSASISSEFCLMSYRSSGWLALASICICIVILSIRAWAVSGRQRLLTFGLPVYGSILWVIAVILLWMELNGMEFFTRERLSVGFHFYYGCLLSKAPGLLYILWIIMFMAEATLVILMLVRGFTMYRTGGFSAFLVGLYKDGFQYYVFVFAVSLLGIIASISFRKIVPILVLSMERVVHSVVGVRVILHIREQARFDPLDPEELTYTNRQDSGNPIYKV</sequence>
<protein>
    <recommendedName>
        <fullName evidence="2">DUF6533 domain-containing protein</fullName>
    </recommendedName>
</protein>
<feature type="transmembrane region" description="Helical" evidence="1">
    <location>
        <begin position="120"/>
        <end position="141"/>
    </location>
</feature>
<gene>
    <name evidence="3" type="ORF">HGRIS_012739</name>
</gene>
<evidence type="ECO:0000259" key="2">
    <source>
        <dbReference type="Pfam" id="PF20151"/>
    </source>
</evidence>
<feature type="transmembrane region" description="Helical" evidence="1">
    <location>
        <begin position="219"/>
        <end position="241"/>
    </location>
</feature>
<dbReference type="Pfam" id="PF20151">
    <property type="entry name" value="DUF6533"/>
    <property type="match status" value="1"/>
</dbReference>
<keyword evidence="1" id="KW-0472">Membrane</keyword>
<keyword evidence="1" id="KW-0812">Transmembrane</keyword>
<dbReference type="EMBL" id="JASNQZ010000015">
    <property type="protein sequence ID" value="KAL0946530.1"/>
    <property type="molecule type" value="Genomic_DNA"/>
</dbReference>
<reference evidence="4" key="1">
    <citation type="submission" date="2024-06" db="EMBL/GenBank/DDBJ databases">
        <title>Multi-omics analyses provide insights into the biosynthesis of the anticancer antibiotic pleurotin in Hohenbuehelia grisea.</title>
        <authorList>
            <person name="Weaver J.A."/>
            <person name="Alberti F."/>
        </authorList>
    </citation>
    <scope>NUCLEOTIDE SEQUENCE [LARGE SCALE GENOMIC DNA]</scope>
    <source>
        <strain evidence="4">T-177</strain>
    </source>
</reference>
<organism evidence="3 4">
    <name type="scientific">Hohenbuehelia grisea</name>
    <dbReference type="NCBI Taxonomy" id="104357"/>
    <lineage>
        <taxon>Eukaryota</taxon>
        <taxon>Fungi</taxon>
        <taxon>Dikarya</taxon>
        <taxon>Basidiomycota</taxon>
        <taxon>Agaricomycotina</taxon>
        <taxon>Agaricomycetes</taxon>
        <taxon>Agaricomycetidae</taxon>
        <taxon>Agaricales</taxon>
        <taxon>Pleurotineae</taxon>
        <taxon>Pleurotaceae</taxon>
        <taxon>Hohenbuehelia</taxon>
    </lineage>
</organism>
<evidence type="ECO:0000256" key="1">
    <source>
        <dbReference type="SAM" id="Phobius"/>
    </source>
</evidence>
<feature type="transmembrane region" description="Helical" evidence="1">
    <location>
        <begin position="93"/>
        <end position="113"/>
    </location>
</feature>
<name>A0ABR3ITH8_9AGAR</name>
<feature type="domain" description="DUF6533" evidence="2">
    <location>
        <begin position="21"/>
        <end position="66"/>
    </location>
</feature>
<dbReference type="InterPro" id="IPR045340">
    <property type="entry name" value="DUF6533"/>
</dbReference>
<evidence type="ECO:0000313" key="3">
    <source>
        <dbReference type="EMBL" id="KAL0946530.1"/>
    </source>
</evidence>
<accession>A0ABR3ITH8</accession>
<dbReference type="Proteomes" id="UP001556367">
    <property type="component" value="Unassembled WGS sequence"/>
</dbReference>
<evidence type="ECO:0000313" key="4">
    <source>
        <dbReference type="Proteomes" id="UP001556367"/>
    </source>
</evidence>
<comment type="caution">
    <text evidence="3">The sequence shown here is derived from an EMBL/GenBank/DDBJ whole genome shotgun (WGS) entry which is preliminary data.</text>
</comment>